<dbReference type="PANTHER" id="PTHR38477:SF1">
    <property type="entry name" value="MUREIN L,D-TRANSPEPTIDASE CATALYTIC DOMAIN FAMILY PROTEIN"/>
    <property type="match status" value="1"/>
</dbReference>
<dbReference type="InterPro" id="IPR032676">
    <property type="entry name" value="YkuD_2"/>
</dbReference>
<sequence length="280" mass="30122">MRSTTTILGLGLCLLGGLGLLPACQSSDAGQSAGPPSTRISARPAVATTQPAPAKLLPGLPDSLQPQPLAPLPGLSDSVRAEVRRLHAALGPEAATLRPAVLERAYAGYQRLRRARQLRGPRVLAVADMELPSSEPRLWVIDVRNSRLLHHSHVAHGRGSGGLRARRFSDRLKSACTALGFYRTGDTYRGKHGLSRRLHGLDRGQNGHASSRYVVLHAADYASADYLARHGQLGNSRGCPALPPAQYRAIINRLEEGSCLFIYGPDAAYASRWLPATSWQ</sequence>
<accession>A0A328BK78</accession>
<dbReference type="AlphaFoldDB" id="A0A328BK78"/>
<reference evidence="4" key="1">
    <citation type="submission" date="2018-05" db="EMBL/GenBank/DDBJ databases">
        <authorList>
            <person name="Nie L."/>
        </authorList>
    </citation>
    <scope>NUCLEOTIDE SEQUENCE [LARGE SCALE GENOMIC DNA]</scope>
    <source>
        <strain evidence="4">NL</strain>
    </source>
</reference>
<feature type="compositionally biased region" description="Polar residues" evidence="1">
    <location>
        <begin position="26"/>
        <end position="40"/>
    </location>
</feature>
<evidence type="ECO:0008006" key="5">
    <source>
        <dbReference type="Google" id="ProtNLM"/>
    </source>
</evidence>
<dbReference type="OrthoDB" id="9815195at2"/>
<dbReference type="Pfam" id="PF13645">
    <property type="entry name" value="YkuD_2"/>
    <property type="match status" value="1"/>
</dbReference>
<feature type="chain" id="PRO_5016383510" description="Murein L,D-transpeptidase catalytic domain family protein" evidence="2">
    <location>
        <begin position="30"/>
        <end position="280"/>
    </location>
</feature>
<dbReference type="Proteomes" id="UP000248553">
    <property type="component" value="Unassembled WGS sequence"/>
</dbReference>
<comment type="caution">
    <text evidence="3">The sequence shown here is derived from an EMBL/GenBank/DDBJ whole genome shotgun (WGS) entry which is preliminary data.</text>
</comment>
<evidence type="ECO:0000256" key="1">
    <source>
        <dbReference type="SAM" id="MobiDB-lite"/>
    </source>
</evidence>
<evidence type="ECO:0000313" key="4">
    <source>
        <dbReference type="Proteomes" id="UP000248553"/>
    </source>
</evidence>
<protein>
    <recommendedName>
        <fullName evidence="5">Murein L,D-transpeptidase catalytic domain family protein</fullName>
    </recommendedName>
</protein>
<feature type="signal peptide" evidence="2">
    <location>
        <begin position="1"/>
        <end position="29"/>
    </location>
</feature>
<evidence type="ECO:0000256" key="2">
    <source>
        <dbReference type="SAM" id="SignalP"/>
    </source>
</evidence>
<proteinExistence type="predicted"/>
<name>A0A328BK78_9BACT</name>
<dbReference type="EMBL" id="QHKM01000003">
    <property type="protein sequence ID" value="RAK66801.1"/>
    <property type="molecule type" value="Genomic_DNA"/>
</dbReference>
<keyword evidence="4" id="KW-1185">Reference proteome</keyword>
<dbReference type="PANTHER" id="PTHR38477">
    <property type="entry name" value="HYPOTHETICAL EXPORTED PROTEIN"/>
    <property type="match status" value="1"/>
</dbReference>
<keyword evidence="2" id="KW-0732">Signal</keyword>
<evidence type="ECO:0000313" key="3">
    <source>
        <dbReference type="EMBL" id="RAK66801.1"/>
    </source>
</evidence>
<feature type="region of interest" description="Disordered" evidence="1">
    <location>
        <begin position="26"/>
        <end position="47"/>
    </location>
</feature>
<organism evidence="3 4">
    <name type="scientific">Hymenobacter edaphi</name>
    <dbReference type="NCBI Taxonomy" id="2211146"/>
    <lineage>
        <taxon>Bacteria</taxon>
        <taxon>Pseudomonadati</taxon>
        <taxon>Bacteroidota</taxon>
        <taxon>Cytophagia</taxon>
        <taxon>Cytophagales</taxon>
        <taxon>Hymenobacteraceae</taxon>
        <taxon>Hymenobacter</taxon>
    </lineage>
</organism>
<gene>
    <name evidence="3" type="ORF">DLM85_11350</name>
</gene>
<dbReference type="RefSeq" id="WP_111478222.1">
    <property type="nucleotide sequence ID" value="NZ_QHKM01000003.1"/>
</dbReference>